<evidence type="ECO:0000256" key="3">
    <source>
        <dbReference type="ARBA" id="ARBA00046185"/>
    </source>
</evidence>
<protein>
    <recommendedName>
        <fullName evidence="2">FAD-dependent oxidoreductase domain-containing protein 1</fullName>
    </recommendedName>
</protein>
<sequence>MAMASLSLFLPSPTFRNHSIIHRSAFSSHSVFFGSSLKVHSNRNQLGRLSRSTNPIYCSSQEFDVVVVGAGIIGLTIARQFLTSSDLSVAIVDKALPCSGATGAGQGYLWMAHKTPGSDIWDLTWRSHQLWKMLAKSLEEKGMNPTVELGWKKTGSLLVGRTKAESDMLKGRVKKLSEAGLKAEYLCSSDLSKQEPDLFVDNDSAGAFLPDDCQLDASHTVSYIEKVNRSFASKGRYAEFYNEPVTRFIRVTCLRFRISITFN</sequence>
<accession>A0ABU6YNZ8</accession>
<dbReference type="PANTHER" id="PTHR13847">
    <property type="entry name" value="SARCOSINE DEHYDROGENASE-RELATED"/>
    <property type="match status" value="1"/>
</dbReference>
<dbReference type="Proteomes" id="UP001341840">
    <property type="component" value="Unassembled WGS sequence"/>
</dbReference>
<dbReference type="Gene3D" id="3.50.50.60">
    <property type="entry name" value="FAD/NAD(P)-binding domain"/>
    <property type="match status" value="1"/>
</dbReference>
<organism evidence="5 6">
    <name type="scientific">Stylosanthes scabra</name>
    <dbReference type="NCBI Taxonomy" id="79078"/>
    <lineage>
        <taxon>Eukaryota</taxon>
        <taxon>Viridiplantae</taxon>
        <taxon>Streptophyta</taxon>
        <taxon>Embryophyta</taxon>
        <taxon>Tracheophyta</taxon>
        <taxon>Spermatophyta</taxon>
        <taxon>Magnoliopsida</taxon>
        <taxon>eudicotyledons</taxon>
        <taxon>Gunneridae</taxon>
        <taxon>Pentapetalae</taxon>
        <taxon>rosids</taxon>
        <taxon>fabids</taxon>
        <taxon>Fabales</taxon>
        <taxon>Fabaceae</taxon>
        <taxon>Papilionoideae</taxon>
        <taxon>50 kb inversion clade</taxon>
        <taxon>dalbergioids sensu lato</taxon>
        <taxon>Dalbergieae</taxon>
        <taxon>Pterocarpus clade</taxon>
        <taxon>Stylosanthes</taxon>
    </lineage>
</organism>
<dbReference type="SUPFAM" id="SSF51905">
    <property type="entry name" value="FAD/NAD(P)-binding domain"/>
    <property type="match status" value="1"/>
</dbReference>
<proteinExistence type="predicted"/>
<dbReference type="InterPro" id="IPR036188">
    <property type="entry name" value="FAD/NAD-bd_sf"/>
</dbReference>
<dbReference type="EMBL" id="JASCZI010242628">
    <property type="protein sequence ID" value="MED6211641.1"/>
    <property type="molecule type" value="Genomic_DNA"/>
</dbReference>
<dbReference type="Gene3D" id="3.30.9.10">
    <property type="entry name" value="D-Amino Acid Oxidase, subunit A, domain 2"/>
    <property type="match status" value="1"/>
</dbReference>
<name>A0ABU6YNZ8_9FABA</name>
<comment type="caution">
    <text evidence="5">The sequence shown here is derived from an EMBL/GenBank/DDBJ whole genome shotgun (WGS) entry which is preliminary data.</text>
</comment>
<comment type="function">
    <text evidence="3">Required for the assembly of the mitochondrial membrane respiratory chain NADH dehydrogenase (Complex I). Involved in mid-late stages of complex I assembly.</text>
</comment>
<keyword evidence="1" id="KW-0560">Oxidoreductase</keyword>
<evidence type="ECO:0000259" key="4">
    <source>
        <dbReference type="Pfam" id="PF01266"/>
    </source>
</evidence>
<gene>
    <name evidence="5" type="ORF">PIB30_075705</name>
</gene>
<evidence type="ECO:0000313" key="5">
    <source>
        <dbReference type="EMBL" id="MED6211641.1"/>
    </source>
</evidence>
<evidence type="ECO:0000256" key="1">
    <source>
        <dbReference type="ARBA" id="ARBA00023002"/>
    </source>
</evidence>
<dbReference type="PANTHER" id="PTHR13847:SF287">
    <property type="entry name" value="FAD-DEPENDENT OXIDOREDUCTASE DOMAIN-CONTAINING PROTEIN 1"/>
    <property type="match status" value="1"/>
</dbReference>
<evidence type="ECO:0000313" key="6">
    <source>
        <dbReference type="Proteomes" id="UP001341840"/>
    </source>
</evidence>
<keyword evidence="6" id="KW-1185">Reference proteome</keyword>
<dbReference type="Pfam" id="PF01266">
    <property type="entry name" value="DAO"/>
    <property type="match status" value="1"/>
</dbReference>
<dbReference type="InterPro" id="IPR006076">
    <property type="entry name" value="FAD-dep_OxRdtase"/>
</dbReference>
<reference evidence="5 6" key="1">
    <citation type="journal article" date="2023" name="Plants (Basel)">
        <title>Bridging the Gap: Combining Genomics and Transcriptomics Approaches to Understand Stylosanthes scabra, an Orphan Legume from the Brazilian Caatinga.</title>
        <authorList>
            <person name="Ferreira-Neto J.R.C."/>
            <person name="da Silva M.D."/>
            <person name="Binneck E."/>
            <person name="de Melo N.F."/>
            <person name="da Silva R.H."/>
            <person name="de Melo A.L.T.M."/>
            <person name="Pandolfi V."/>
            <person name="Bustamante F.O."/>
            <person name="Brasileiro-Vidal A.C."/>
            <person name="Benko-Iseppon A.M."/>
        </authorList>
    </citation>
    <scope>NUCLEOTIDE SEQUENCE [LARGE SCALE GENOMIC DNA]</scope>
    <source>
        <tissue evidence="5">Leaves</tissue>
    </source>
</reference>
<evidence type="ECO:0000256" key="2">
    <source>
        <dbReference type="ARBA" id="ARBA00039785"/>
    </source>
</evidence>
<feature type="domain" description="FAD dependent oxidoreductase" evidence="4">
    <location>
        <begin position="64"/>
        <end position="249"/>
    </location>
</feature>